<dbReference type="GO" id="GO:0019239">
    <property type="term" value="F:deaminase activity"/>
    <property type="evidence" value="ECO:0007669"/>
    <property type="project" value="TreeGrafter"/>
</dbReference>
<dbReference type="GO" id="GO:0005829">
    <property type="term" value="C:cytosol"/>
    <property type="evidence" value="ECO:0007669"/>
    <property type="project" value="TreeGrafter"/>
</dbReference>
<reference evidence="2 3" key="1">
    <citation type="submission" date="2017-04" db="EMBL/GenBank/DDBJ databases">
        <authorList>
            <person name="Afonso C.L."/>
            <person name="Miller P.J."/>
            <person name="Scott M.A."/>
            <person name="Spackman E."/>
            <person name="Goraichik I."/>
            <person name="Dimitrov K.M."/>
            <person name="Suarez D.L."/>
            <person name="Swayne D.E."/>
        </authorList>
    </citation>
    <scope>NUCLEOTIDE SEQUENCE [LARGE SCALE GENOMIC DNA]</scope>
    <source>
        <strain evidence="2 3">VK13</strain>
    </source>
</reference>
<dbReference type="AlphaFoldDB" id="A0A1W1YAR7"/>
<name>A0A1W1YAR7_9BURK</name>
<organism evidence="2 3">
    <name type="scientific">Polynucleobacter kasalickyi</name>
    <dbReference type="NCBI Taxonomy" id="1938817"/>
    <lineage>
        <taxon>Bacteria</taxon>
        <taxon>Pseudomonadati</taxon>
        <taxon>Pseudomonadota</taxon>
        <taxon>Betaproteobacteria</taxon>
        <taxon>Burkholderiales</taxon>
        <taxon>Burkholderiaceae</taxon>
        <taxon>Polynucleobacter</taxon>
    </lineage>
</organism>
<dbReference type="InterPro" id="IPR035959">
    <property type="entry name" value="RutC-like_sf"/>
</dbReference>
<dbReference type="STRING" id="1938817.SAMN06296008_102187"/>
<dbReference type="Pfam" id="PF01042">
    <property type="entry name" value="Ribonuc_L-PSP"/>
    <property type="match status" value="1"/>
</dbReference>
<evidence type="ECO:0000256" key="1">
    <source>
        <dbReference type="ARBA" id="ARBA00010552"/>
    </source>
</evidence>
<dbReference type="Gene3D" id="3.30.1330.40">
    <property type="entry name" value="RutC-like"/>
    <property type="match status" value="1"/>
</dbReference>
<keyword evidence="3" id="KW-1185">Reference proteome</keyword>
<comment type="similarity">
    <text evidence="1">Belongs to the RutC family.</text>
</comment>
<dbReference type="CDD" id="cd00448">
    <property type="entry name" value="YjgF_YER057c_UK114_family"/>
    <property type="match status" value="1"/>
</dbReference>
<proteinExistence type="inferred from homology"/>
<accession>A0A1W1YAR7</accession>
<dbReference type="EMBL" id="FWXJ01000002">
    <property type="protein sequence ID" value="SMC33256.1"/>
    <property type="molecule type" value="Genomic_DNA"/>
</dbReference>
<evidence type="ECO:0000313" key="3">
    <source>
        <dbReference type="Proteomes" id="UP000192708"/>
    </source>
</evidence>
<dbReference type="RefSeq" id="WP_084282515.1">
    <property type="nucleotide sequence ID" value="NZ_FWXJ01000002.1"/>
</dbReference>
<protein>
    <submittedName>
        <fullName evidence="2">Enamine deaminase RidA, house cleaning of reactive enamine intermediates, YjgF/YER057c/UK114 family</fullName>
    </submittedName>
</protein>
<evidence type="ECO:0000313" key="2">
    <source>
        <dbReference type="EMBL" id="SMC33256.1"/>
    </source>
</evidence>
<dbReference type="SUPFAM" id="SSF55298">
    <property type="entry name" value="YjgF-like"/>
    <property type="match status" value="1"/>
</dbReference>
<dbReference type="OrthoDB" id="9808943at2"/>
<sequence length="127" mass="13846">MIQLLNPKTISAPNGTYSHGVLVTEGSKFLAISGQVAIKSDGTVPNSLIEQCEVVWKNIIAILEESDMSIKNLIKINSYLTSPEQIKNFVEIRAKYLQGHCPASTLVVVSALADPRFLIEIEGYASI</sequence>
<dbReference type="PANTHER" id="PTHR11803:SF58">
    <property type="entry name" value="PROTEIN HMF1-RELATED"/>
    <property type="match status" value="1"/>
</dbReference>
<gene>
    <name evidence="2" type="ORF">SAMN06296008_102187</name>
</gene>
<dbReference type="InterPro" id="IPR006175">
    <property type="entry name" value="YjgF/YER057c/UK114"/>
</dbReference>
<dbReference type="PANTHER" id="PTHR11803">
    <property type="entry name" value="2-IMINOBUTANOATE/2-IMINOPROPANOATE DEAMINASE RIDA"/>
    <property type="match status" value="1"/>
</dbReference>
<dbReference type="Proteomes" id="UP000192708">
    <property type="component" value="Unassembled WGS sequence"/>
</dbReference>